<organism evidence="1 2">
    <name type="scientific">Neomoorella stamsii</name>
    <dbReference type="NCBI Taxonomy" id="1266720"/>
    <lineage>
        <taxon>Bacteria</taxon>
        <taxon>Bacillati</taxon>
        <taxon>Bacillota</taxon>
        <taxon>Clostridia</taxon>
        <taxon>Neomoorellales</taxon>
        <taxon>Neomoorellaceae</taxon>
        <taxon>Neomoorella</taxon>
    </lineage>
</organism>
<accession>A0A9X7P4Y1</accession>
<proteinExistence type="predicted"/>
<evidence type="ECO:0000313" key="1">
    <source>
        <dbReference type="EMBL" id="PRR69586.1"/>
    </source>
</evidence>
<name>A0A9X7P4Y1_9FIRM</name>
<protein>
    <submittedName>
        <fullName evidence="1">Uncharacterized protein</fullName>
    </submittedName>
</protein>
<comment type="caution">
    <text evidence="1">The sequence shown here is derived from an EMBL/GenBank/DDBJ whole genome shotgun (WGS) entry which is preliminary data.</text>
</comment>
<reference evidence="1 2" key="1">
    <citation type="submission" date="2018-03" db="EMBL/GenBank/DDBJ databases">
        <title>Genome sequence of Moorella stamsii DSM 26217.</title>
        <authorList>
            <person name="Poehlein A."/>
            <person name="Daniel R."/>
        </authorList>
    </citation>
    <scope>NUCLEOTIDE SEQUENCE [LARGE SCALE GENOMIC DNA]</scope>
    <source>
        <strain evidence="2">DSM 26217</strain>
    </source>
</reference>
<gene>
    <name evidence="1" type="ORF">MOST_30080</name>
</gene>
<sequence>MERRVIVEVTGYCPYVDDNHSISVTCVETFFSRRPSPVRLPTNFKCKYGLECGRSKECPLFKEIEVNPYLLI</sequence>
<evidence type="ECO:0000313" key="2">
    <source>
        <dbReference type="Proteomes" id="UP000239430"/>
    </source>
</evidence>
<keyword evidence="2" id="KW-1185">Reference proteome</keyword>
<dbReference type="Proteomes" id="UP000239430">
    <property type="component" value="Unassembled WGS sequence"/>
</dbReference>
<dbReference type="AlphaFoldDB" id="A0A9X7P4Y1"/>
<dbReference type="EMBL" id="PVXL01000072">
    <property type="protein sequence ID" value="PRR69586.1"/>
    <property type="molecule type" value="Genomic_DNA"/>
</dbReference>